<dbReference type="GO" id="GO:0004497">
    <property type="term" value="F:monooxygenase activity"/>
    <property type="evidence" value="ECO:0007669"/>
    <property type="project" value="InterPro"/>
</dbReference>
<sequence length="401" mass="43556">MGNPMTPFLDLYGADFRSDPYGVLAPLRHQTWHADCAIGTAVLRYSDVQALLAMRQLRTPGAEFLAMQGITRGPLVETMRGFLLNADGEAHHRVRRLVGKAFTVRRVEDFRSTVAEIADELIDQMAQTEQADFVCAFAEPFALRVLCRFVGIPGSVQADVIEWTADVGLLFGFNVAQHIDRIESALRNLHGFIDELLSLRRCAPRNDLLSALIAAEEGGELLTDGELRSMVITLLSAGHGTVQHQLGNAMSAFMAHPQQWELLAAQPNLAIQAAEEVVRYCPSALLGVPRIAKSAFALHGVDFPSGACILPVTGSANRDASVFEAADTLDIGRRRSTHLTYGGGIHYCLGAALARVELQEALPRLAARLGDPHPTGPGEWLPPTEAVYGPIKLPIGYQPVR</sequence>
<reference evidence="2" key="1">
    <citation type="submission" date="2021-01" db="EMBL/GenBank/DDBJ databases">
        <title>Whole genome shotgun sequence of Rhizocola hellebori NBRC 109834.</title>
        <authorList>
            <person name="Komaki H."/>
            <person name="Tamura T."/>
        </authorList>
    </citation>
    <scope>NUCLEOTIDE SEQUENCE</scope>
    <source>
        <strain evidence="2">NBRC 109834</strain>
    </source>
</reference>
<dbReference type="GO" id="GO:0005506">
    <property type="term" value="F:iron ion binding"/>
    <property type="evidence" value="ECO:0007669"/>
    <property type="project" value="InterPro"/>
</dbReference>
<dbReference type="PRINTS" id="PR00359">
    <property type="entry name" value="BP450"/>
</dbReference>
<dbReference type="EMBL" id="BONY01000049">
    <property type="protein sequence ID" value="GIH08416.1"/>
    <property type="molecule type" value="Genomic_DNA"/>
</dbReference>
<dbReference type="GO" id="GO:0016705">
    <property type="term" value="F:oxidoreductase activity, acting on paired donors, with incorporation or reduction of molecular oxygen"/>
    <property type="evidence" value="ECO:0007669"/>
    <property type="project" value="InterPro"/>
</dbReference>
<evidence type="ECO:0000313" key="3">
    <source>
        <dbReference type="Proteomes" id="UP000612899"/>
    </source>
</evidence>
<evidence type="ECO:0000313" key="2">
    <source>
        <dbReference type="EMBL" id="GIH08416.1"/>
    </source>
</evidence>
<gene>
    <name evidence="2" type="ORF">Rhe02_64830</name>
</gene>
<dbReference type="GO" id="GO:0020037">
    <property type="term" value="F:heme binding"/>
    <property type="evidence" value="ECO:0007669"/>
    <property type="project" value="InterPro"/>
</dbReference>
<comment type="caution">
    <text evidence="2">The sequence shown here is derived from an EMBL/GenBank/DDBJ whole genome shotgun (WGS) entry which is preliminary data.</text>
</comment>
<dbReference type="Proteomes" id="UP000612899">
    <property type="component" value="Unassembled WGS sequence"/>
</dbReference>
<dbReference type="PANTHER" id="PTHR46696:SF1">
    <property type="entry name" value="CYTOCHROME P450 YJIB-RELATED"/>
    <property type="match status" value="1"/>
</dbReference>
<dbReference type="InterPro" id="IPR001128">
    <property type="entry name" value="Cyt_P450"/>
</dbReference>
<dbReference type="InterPro" id="IPR002397">
    <property type="entry name" value="Cyt_P450_B"/>
</dbReference>
<dbReference type="Gene3D" id="1.10.630.10">
    <property type="entry name" value="Cytochrome P450"/>
    <property type="match status" value="1"/>
</dbReference>
<comment type="similarity">
    <text evidence="1">Belongs to the cytochrome P450 family.</text>
</comment>
<proteinExistence type="inferred from homology"/>
<dbReference type="PANTHER" id="PTHR46696">
    <property type="entry name" value="P450, PUTATIVE (EUROFUNG)-RELATED"/>
    <property type="match status" value="1"/>
</dbReference>
<dbReference type="AlphaFoldDB" id="A0A8J3QD24"/>
<dbReference type="Pfam" id="PF00067">
    <property type="entry name" value="p450"/>
    <property type="match status" value="1"/>
</dbReference>
<name>A0A8J3QD24_9ACTN</name>
<accession>A0A8J3QD24</accession>
<keyword evidence="3" id="KW-1185">Reference proteome</keyword>
<dbReference type="InterPro" id="IPR036396">
    <property type="entry name" value="Cyt_P450_sf"/>
</dbReference>
<organism evidence="2 3">
    <name type="scientific">Rhizocola hellebori</name>
    <dbReference type="NCBI Taxonomy" id="1392758"/>
    <lineage>
        <taxon>Bacteria</taxon>
        <taxon>Bacillati</taxon>
        <taxon>Actinomycetota</taxon>
        <taxon>Actinomycetes</taxon>
        <taxon>Micromonosporales</taxon>
        <taxon>Micromonosporaceae</taxon>
        <taxon>Rhizocola</taxon>
    </lineage>
</organism>
<evidence type="ECO:0000256" key="1">
    <source>
        <dbReference type="ARBA" id="ARBA00010617"/>
    </source>
</evidence>
<dbReference type="SUPFAM" id="SSF48264">
    <property type="entry name" value="Cytochrome P450"/>
    <property type="match status" value="1"/>
</dbReference>
<protein>
    <submittedName>
        <fullName evidence="2">Cytochrome P450</fullName>
    </submittedName>
</protein>